<name>A0A5E7G0R5_PSEFL</name>
<dbReference type="NCBIfam" id="TIGR03696">
    <property type="entry name" value="Rhs_assc_core"/>
    <property type="match status" value="1"/>
</dbReference>
<evidence type="ECO:0000313" key="2">
    <source>
        <dbReference type="EMBL" id="VVO42753.1"/>
    </source>
</evidence>
<accession>A0A5E7G0R5</accession>
<feature type="compositionally biased region" description="Polar residues" evidence="1">
    <location>
        <begin position="192"/>
        <end position="207"/>
    </location>
</feature>
<evidence type="ECO:0000256" key="1">
    <source>
        <dbReference type="SAM" id="MobiDB-lite"/>
    </source>
</evidence>
<feature type="region of interest" description="Disordered" evidence="1">
    <location>
        <begin position="188"/>
        <end position="246"/>
    </location>
</feature>
<dbReference type="SUPFAM" id="SSF56399">
    <property type="entry name" value="ADP-ribosylation"/>
    <property type="match status" value="1"/>
</dbReference>
<proteinExistence type="predicted"/>
<dbReference type="RefSeq" id="WP_150767821.1">
    <property type="nucleotide sequence ID" value="NZ_CABVHW010000040.1"/>
</dbReference>
<dbReference type="Gene3D" id="2.180.10.10">
    <property type="entry name" value="RHS repeat-associated core"/>
    <property type="match status" value="1"/>
</dbReference>
<evidence type="ECO:0008006" key="4">
    <source>
        <dbReference type="Google" id="ProtNLM"/>
    </source>
</evidence>
<dbReference type="Proteomes" id="UP000381093">
    <property type="component" value="Unassembled WGS sequence"/>
</dbReference>
<dbReference type="InterPro" id="IPR022385">
    <property type="entry name" value="Rhs_assc_core"/>
</dbReference>
<dbReference type="AlphaFoldDB" id="A0A5E7G0R5"/>
<evidence type="ECO:0000313" key="3">
    <source>
        <dbReference type="Proteomes" id="UP000381093"/>
    </source>
</evidence>
<sequence>MLAGDVSGSILNEVGEGGANRISYTAYGHRGAEQPVSTQLGYNGEVKEGQTGCYLLGNGYRAYSPGLMRFHSPDSLSPFGEGGVNAYAYCEGDSINNLDLTGHGVFSWLKQLLMPHSTNLQRTQHRASVASVSGGPARDKGSPVVMLVKDKTTVNPAFVESSSPTSTITKAFEFLDNENSSIRLIPAAPRASGSSPVASNLQRQDVSQRPRLPLPNEIKDPLKVKRQVKPREIKEDQQAIRDKDWKKRREQKLLSRDKFAF</sequence>
<organism evidence="2 3">
    <name type="scientific">Pseudomonas fluorescens</name>
    <dbReference type="NCBI Taxonomy" id="294"/>
    <lineage>
        <taxon>Bacteria</taxon>
        <taxon>Pseudomonadati</taxon>
        <taxon>Pseudomonadota</taxon>
        <taxon>Gammaproteobacteria</taxon>
        <taxon>Pseudomonadales</taxon>
        <taxon>Pseudomonadaceae</taxon>
        <taxon>Pseudomonas</taxon>
    </lineage>
</organism>
<gene>
    <name evidence="2" type="ORF">PS710_06084</name>
</gene>
<dbReference type="EMBL" id="CABVHW010000040">
    <property type="protein sequence ID" value="VVO42753.1"/>
    <property type="molecule type" value="Genomic_DNA"/>
</dbReference>
<reference evidence="2 3" key="1">
    <citation type="submission" date="2019-09" db="EMBL/GenBank/DDBJ databases">
        <authorList>
            <person name="Chandra G."/>
            <person name="Truman W A."/>
        </authorList>
    </citation>
    <scope>NUCLEOTIDE SEQUENCE [LARGE SCALE GENOMIC DNA]</scope>
    <source>
        <strain evidence="2">PS710</strain>
    </source>
</reference>
<feature type="compositionally biased region" description="Basic and acidic residues" evidence="1">
    <location>
        <begin position="217"/>
        <end position="246"/>
    </location>
</feature>
<protein>
    <recommendedName>
        <fullName evidence="4">RHS repeat-associated core domain-containing protein</fullName>
    </recommendedName>
</protein>